<dbReference type="Pfam" id="PF01263">
    <property type="entry name" value="Aldose_epim"/>
    <property type="match status" value="1"/>
</dbReference>
<dbReference type="SUPFAM" id="SSF74650">
    <property type="entry name" value="Galactose mutarotase-like"/>
    <property type="match status" value="1"/>
</dbReference>
<dbReference type="GO" id="GO:0016853">
    <property type="term" value="F:isomerase activity"/>
    <property type="evidence" value="ECO:0007669"/>
    <property type="project" value="InterPro"/>
</dbReference>
<dbReference type="Proteomes" id="UP000199065">
    <property type="component" value="Unassembled WGS sequence"/>
</dbReference>
<dbReference type="InterPro" id="IPR014718">
    <property type="entry name" value="GH-type_carb-bd"/>
</dbReference>
<dbReference type="Gene3D" id="2.70.98.10">
    <property type="match status" value="1"/>
</dbReference>
<dbReference type="GO" id="GO:0030246">
    <property type="term" value="F:carbohydrate binding"/>
    <property type="evidence" value="ECO:0007669"/>
    <property type="project" value="InterPro"/>
</dbReference>
<accession>A0A1I2R5B6</accession>
<dbReference type="InterPro" id="IPR011013">
    <property type="entry name" value="Gal_mutarotase_sf_dom"/>
</dbReference>
<sequence>MLSLHSGDYQAEITTAGAIPTSLRYQDRPLIAEWETAPAPLTAQCLLLPWPNRTADGIYAHRGVCHKLTVTEKDRNNAIHGLLGYSEWIPQSHSDTSASLIFTDEPKEGWPWWMTYEITWTLDAITGLSATLKVSNQSAEDTAPIGFGWHPYLIAQGAALDDCILRIPEACSYLPLDPERCLPMGPEVPIDDLCTVATKSGQDMRGKLFDHCIHLGAEECYAELVDQRPETQGRGVALWGDKPLDWLQIYTADPSWGEPFPGWGRALAVEPMSCPPNALRSGTDLMSLAPSESIEYSFGIRAITPN</sequence>
<protein>
    <submittedName>
        <fullName evidence="1">Aldose 1-epimerase</fullName>
    </submittedName>
</protein>
<dbReference type="AlphaFoldDB" id="A0A1I2R5B6"/>
<dbReference type="RefSeq" id="WP_092284347.1">
    <property type="nucleotide sequence ID" value="NZ_FOPJ01000003.1"/>
</dbReference>
<keyword evidence="2" id="KW-1185">Reference proteome</keyword>
<organism evidence="1 2">
    <name type="scientific">Corynebacterium spheniscorum</name>
    <dbReference type="NCBI Taxonomy" id="185761"/>
    <lineage>
        <taxon>Bacteria</taxon>
        <taxon>Bacillati</taxon>
        <taxon>Actinomycetota</taxon>
        <taxon>Actinomycetes</taxon>
        <taxon>Mycobacteriales</taxon>
        <taxon>Corynebacteriaceae</taxon>
        <taxon>Corynebacterium</taxon>
    </lineage>
</organism>
<reference evidence="1 2" key="1">
    <citation type="submission" date="2016-10" db="EMBL/GenBank/DDBJ databases">
        <authorList>
            <person name="de Groot N.N."/>
        </authorList>
    </citation>
    <scope>NUCLEOTIDE SEQUENCE [LARGE SCALE GENOMIC DNA]</scope>
    <source>
        <strain>J11</strain>
        <strain evidence="2">PG 39</strain>
    </source>
</reference>
<proteinExistence type="predicted"/>
<dbReference type="GO" id="GO:0005975">
    <property type="term" value="P:carbohydrate metabolic process"/>
    <property type="evidence" value="ECO:0007669"/>
    <property type="project" value="InterPro"/>
</dbReference>
<name>A0A1I2R5B6_9CORY</name>
<gene>
    <name evidence="1" type="ORF">SAMN05660282_00631</name>
</gene>
<dbReference type="InterPro" id="IPR008183">
    <property type="entry name" value="Aldose_1/G6P_1-epimerase"/>
</dbReference>
<dbReference type="OrthoDB" id="4739604at2"/>
<evidence type="ECO:0000313" key="2">
    <source>
        <dbReference type="Proteomes" id="UP000199065"/>
    </source>
</evidence>
<dbReference type="STRING" id="185761.SAMN05660282_00631"/>
<dbReference type="EMBL" id="FOPJ01000003">
    <property type="protein sequence ID" value="SFG35672.1"/>
    <property type="molecule type" value="Genomic_DNA"/>
</dbReference>
<evidence type="ECO:0000313" key="1">
    <source>
        <dbReference type="EMBL" id="SFG35672.1"/>
    </source>
</evidence>